<comment type="catalytic activity">
    <reaction evidence="3 6">
        <text>an N-terminal (5-L-glutamyl)-[peptide] + an alpha-amino acid = 5-L-glutamyl amino acid + an N-terminal L-alpha-aminoacyl-[peptide]</text>
        <dbReference type="Rhea" id="RHEA:23904"/>
        <dbReference type="Rhea" id="RHEA-COMP:9780"/>
        <dbReference type="Rhea" id="RHEA-COMP:9795"/>
        <dbReference type="ChEBI" id="CHEBI:77644"/>
        <dbReference type="ChEBI" id="CHEBI:78597"/>
        <dbReference type="ChEBI" id="CHEBI:78599"/>
        <dbReference type="ChEBI" id="CHEBI:78608"/>
        <dbReference type="EC" id="2.3.2.2"/>
    </reaction>
</comment>
<protein>
    <recommendedName>
        <fullName evidence="6">Glutathione hydrolase proenzyme</fullName>
        <ecNumber evidence="6">2.3.2.2</ecNumber>
        <ecNumber evidence="6">3.4.19.13</ecNumber>
    </recommendedName>
    <component>
        <recommendedName>
            <fullName evidence="6">Glutathione hydrolase large chain</fullName>
        </recommendedName>
    </component>
    <component>
        <recommendedName>
            <fullName evidence="6">Glutathione hydrolase small chain</fullName>
        </recommendedName>
    </component>
</protein>
<dbReference type="PATRIC" id="fig|1429438.4.peg.2080"/>
<dbReference type="InterPro" id="IPR043137">
    <property type="entry name" value="GGT_ssub_C"/>
</dbReference>
<dbReference type="PANTHER" id="PTHR43881">
    <property type="entry name" value="GAMMA-GLUTAMYLTRANSPEPTIDASE (AFU_ORTHOLOGUE AFUA_4G13580)"/>
    <property type="match status" value="1"/>
</dbReference>
<keyword evidence="6" id="KW-0378">Hydrolase</keyword>
<proteinExistence type="inferred from homology"/>
<evidence type="ECO:0000313" key="7">
    <source>
        <dbReference type="EMBL" id="ETX00707.1"/>
    </source>
</evidence>
<dbReference type="InterPro" id="IPR043138">
    <property type="entry name" value="GGT_lsub"/>
</dbReference>
<dbReference type="GO" id="GO:0006751">
    <property type="term" value="P:glutathione catabolic process"/>
    <property type="evidence" value="ECO:0007669"/>
    <property type="project" value="UniProtKB-UniRule"/>
</dbReference>
<keyword evidence="6" id="KW-0808">Transferase</keyword>
<dbReference type="GO" id="GO:0103068">
    <property type="term" value="F:leukotriene C4 gamma-glutamyl transferase activity"/>
    <property type="evidence" value="ECO:0007669"/>
    <property type="project" value="UniProtKB-EC"/>
</dbReference>
<dbReference type="EC" id="2.3.2.2" evidence="6"/>
<comment type="subunit">
    <text evidence="6">This enzyme consists of two polypeptide chains, which are synthesized in precursor form from a single polypeptide.</text>
</comment>
<keyword evidence="6" id="KW-0317">Glutathione biosynthesis</keyword>
<feature type="active site" description="Nucleophile" evidence="4">
    <location>
        <position position="364"/>
    </location>
</feature>
<dbReference type="Gene3D" id="3.60.20.40">
    <property type="match status" value="1"/>
</dbReference>
<accession>W4LTE1</accession>
<dbReference type="PRINTS" id="PR01210">
    <property type="entry name" value="GGTRANSPTASE"/>
</dbReference>
<comment type="catalytic activity">
    <reaction evidence="1 6">
        <text>an S-substituted glutathione + H2O = an S-substituted L-cysteinylglycine + L-glutamate</text>
        <dbReference type="Rhea" id="RHEA:59468"/>
        <dbReference type="ChEBI" id="CHEBI:15377"/>
        <dbReference type="ChEBI" id="CHEBI:29985"/>
        <dbReference type="ChEBI" id="CHEBI:90779"/>
        <dbReference type="ChEBI" id="CHEBI:143103"/>
        <dbReference type="EC" id="3.4.19.13"/>
    </reaction>
</comment>
<evidence type="ECO:0000256" key="6">
    <source>
        <dbReference type="RuleBase" id="RU368036"/>
    </source>
</evidence>
<comment type="pathway">
    <text evidence="6">Sulfur metabolism; glutathione metabolism.</text>
</comment>
<reference evidence="7 8" key="1">
    <citation type="journal article" date="2014" name="Nature">
        <title>An environmental bacterial taxon with a large and distinct metabolic repertoire.</title>
        <authorList>
            <person name="Wilson M.C."/>
            <person name="Mori T."/>
            <person name="Ruckert C."/>
            <person name="Uria A.R."/>
            <person name="Helf M.J."/>
            <person name="Takada K."/>
            <person name="Gernert C."/>
            <person name="Steffens U.A."/>
            <person name="Heycke N."/>
            <person name="Schmitt S."/>
            <person name="Rinke C."/>
            <person name="Helfrich E.J."/>
            <person name="Brachmann A.O."/>
            <person name="Gurgui C."/>
            <person name="Wakimoto T."/>
            <person name="Kracht M."/>
            <person name="Crusemann M."/>
            <person name="Hentschel U."/>
            <person name="Abe I."/>
            <person name="Matsunaga S."/>
            <person name="Kalinowski J."/>
            <person name="Takeyama H."/>
            <person name="Piel J."/>
        </authorList>
    </citation>
    <scope>NUCLEOTIDE SEQUENCE [LARGE SCALE GENOMIC DNA]</scope>
    <source>
        <strain evidence="8">TSY1</strain>
    </source>
</reference>
<dbReference type="Proteomes" id="UP000019141">
    <property type="component" value="Unassembled WGS sequence"/>
</dbReference>
<dbReference type="Pfam" id="PF01019">
    <property type="entry name" value="G_glu_transpept"/>
    <property type="match status" value="1"/>
</dbReference>
<feature type="binding site" evidence="5">
    <location>
        <position position="449"/>
    </location>
    <ligand>
        <name>L-glutamate</name>
        <dbReference type="ChEBI" id="CHEBI:29985"/>
    </ligand>
</feature>
<name>W4LTE1_ENTF1</name>
<dbReference type="SUPFAM" id="SSF56235">
    <property type="entry name" value="N-terminal nucleophile aminohydrolases (Ntn hydrolases)"/>
    <property type="match status" value="1"/>
</dbReference>
<dbReference type="GO" id="GO:0006750">
    <property type="term" value="P:glutathione biosynthetic process"/>
    <property type="evidence" value="ECO:0007669"/>
    <property type="project" value="UniProtKB-KW"/>
</dbReference>
<comment type="PTM">
    <text evidence="6">Cleaved by autocatalysis into a large and a small subunit.</text>
</comment>
<dbReference type="EC" id="3.4.19.13" evidence="6"/>
<dbReference type="UniPathway" id="UPA00204"/>
<dbReference type="PANTHER" id="PTHR43881:SF1">
    <property type="entry name" value="GAMMA-GLUTAMYLTRANSPEPTIDASE (AFU_ORTHOLOGUE AFUA_4G13580)"/>
    <property type="match status" value="1"/>
</dbReference>
<dbReference type="InterPro" id="IPR000101">
    <property type="entry name" value="GGT_peptidase"/>
</dbReference>
<evidence type="ECO:0000256" key="2">
    <source>
        <dbReference type="ARBA" id="ARBA00001089"/>
    </source>
</evidence>
<comment type="similarity">
    <text evidence="6">Belongs to the gamma-glutamyltransferase family.</text>
</comment>
<dbReference type="InterPro" id="IPR029055">
    <property type="entry name" value="Ntn_hydrolases_N"/>
</dbReference>
<evidence type="ECO:0000256" key="3">
    <source>
        <dbReference type="ARBA" id="ARBA00047417"/>
    </source>
</evidence>
<comment type="caution">
    <text evidence="7">The sequence shown here is derived from an EMBL/GenBank/DDBJ whole genome shotgun (WGS) entry which is preliminary data.</text>
</comment>
<keyword evidence="8" id="KW-1185">Reference proteome</keyword>
<dbReference type="NCBIfam" id="TIGR00066">
    <property type="entry name" value="g_glut_trans"/>
    <property type="match status" value="1"/>
</dbReference>
<evidence type="ECO:0000256" key="4">
    <source>
        <dbReference type="PIRSR" id="PIRSR600101-1"/>
    </source>
</evidence>
<keyword evidence="6" id="KW-0865">Zymogen</keyword>
<dbReference type="EMBL" id="AZHW01000313">
    <property type="protein sequence ID" value="ETX00707.1"/>
    <property type="molecule type" value="Genomic_DNA"/>
</dbReference>
<keyword evidence="6" id="KW-0012">Acyltransferase</keyword>
<dbReference type="AlphaFoldDB" id="W4LTE1"/>
<gene>
    <name evidence="7" type="ORF">ETSY1_10195</name>
</gene>
<dbReference type="GO" id="GO:0036374">
    <property type="term" value="F:glutathione hydrolase activity"/>
    <property type="evidence" value="ECO:0007669"/>
    <property type="project" value="UniProtKB-UniRule"/>
</dbReference>
<dbReference type="InterPro" id="IPR052896">
    <property type="entry name" value="GGT-like_enzyme"/>
</dbReference>
<comment type="catalytic activity">
    <reaction evidence="2 6">
        <text>glutathione + H2O = L-cysteinylglycine + L-glutamate</text>
        <dbReference type="Rhea" id="RHEA:28807"/>
        <dbReference type="ChEBI" id="CHEBI:15377"/>
        <dbReference type="ChEBI" id="CHEBI:29985"/>
        <dbReference type="ChEBI" id="CHEBI:57925"/>
        <dbReference type="ChEBI" id="CHEBI:61694"/>
        <dbReference type="EC" id="3.4.19.13"/>
    </reaction>
</comment>
<dbReference type="Gene3D" id="1.10.246.130">
    <property type="match status" value="1"/>
</dbReference>
<evidence type="ECO:0000256" key="5">
    <source>
        <dbReference type="PIRSR" id="PIRSR600101-2"/>
    </source>
</evidence>
<sequence length="548" mass="59913">MTLEQQVQTHRPVVMGQNGMVVSAHPLASQAGLRILQEGGNAMDAAVATAATLNVVEPYMSGVGGLGVLLCYVARENRLRVLNFSGRAPYAATPDRFTLETREVGSRASLVPGNVAGWMTLLETYGAMDRGRVFTPAITYAEHGFPLSYNNHRYIHSHQALLSRFPTTASIFLPHGEAPRAGSIFKQKALAQSLRAIAEEGREVFYRGPLAKAIVAFLQTQDGLLTLDDFADYQAVWEEPIRTAYRGYDVYAPPPNSSGFQILETLNILNHCDVQALGYGTSAYLHLLMEAAKLSVTDRIAYAGDPEHTPVPLDRLLDPAYAKAQLSRIDWQQAARVVGERPAGETIADALRPGIAPAYRHGLTTYLSTADREGNIVSLTQTLGTGFGSGLVMGDTGMFLNNMCWWFEIDATRDHPNRVAPGKRIDFCLSPIQVFQHGAFNLSIGTPGSYGILQTTVQMLMHMLDFGMTIQEALECPRFRYFEDRRVEMEDRFPATVRQELAALGHQIDAIGDWSPSVGGGQGIFHEPGSGVYQGGADPRRDGYAVGF</sequence>
<evidence type="ECO:0000256" key="1">
    <source>
        <dbReference type="ARBA" id="ARBA00001049"/>
    </source>
</evidence>
<evidence type="ECO:0000313" key="8">
    <source>
        <dbReference type="Proteomes" id="UP000019141"/>
    </source>
</evidence>
<dbReference type="HOGENOM" id="CLU_014813_3_2_7"/>
<organism evidence="7 8">
    <name type="scientific">Entotheonella factor</name>
    <dbReference type="NCBI Taxonomy" id="1429438"/>
    <lineage>
        <taxon>Bacteria</taxon>
        <taxon>Pseudomonadati</taxon>
        <taxon>Nitrospinota/Tectimicrobiota group</taxon>
        <taxon>Candidatus Tectimicrobiota</taxon>
        <taxon>Candidatus Entotheonellia</taxon>
        <taxon>Candidatus Entotheonellales</taxon>
        <taxon>Candidatus Entotheonellaceae</taxon>
        <taxon>Candidatus Entotheonella</taxon>
    </lineage>
</organism>